<gene>
    <name evidence="2" type="ORF">KC675_01760</name>
</gene>
<proteinExistence type="predicted"/>
<evidence type="ECO:0008006" key="4">
    <source>
        <dbReference type="Google" id="ProtNLM"/>
    </source>
</evidence>
<dbReference type="Proteomes" id="UP000745577">
    <property type="component" value="Unassembled WGS sequence"/>
</dbReference>
<name>A0A955I8K3_9BACT</name>
<evidence type="ECO:0000313" key="3">
    <source>
        <dbReference type="Proteomes" id="UP000745577"/>
    </source>
</evidence>
<accession>A0A955I8K3</accession>
<organism evidence="2 3">
    <name type="scientific">Candidatus Dojkabacteria bacterium</name>
    <dbReference type="NCBI Taxonomy" id="2099670"/>
    <lineage>
        <taxon>Bacteria</taxon>
        <taxon>Candidatus Dojkabacteria</taxon>
    </lineage>
</organism>
<dbReference type="Gene3D" id="3.40.50.300">
    <property type="entry name" value="P-loop containing nucleotide triphosphate hydrolases"/>
    <property type="match status" value="1"/>
</dbReference>
<protein>
    <recommendedName>
        <fullName evidence="4">Thymidylate kinase-like domain-containing protein</fullName>
    </recommendedName>
</protein>
<dbReference type="AlphaFoldDB" id="A0A955I8K3"/>
<reference evidence="2" key="1">
    <citation type="submission" date="2020-04" db="EMBL/GenBank/DDBJ databases">
        <authorList>
            <person name="Zhang T."/>
        </authorList>
    </citation>
    <scope>NUCLEOTIDE SEQUENCE</scope>
    <source>
        <strain evidence="2">HKST-UBA15</strain>
    </source>
</reference>
<dbReference type="EMBL" id="JAGQLL010000016">
    <property type="protein sequence ID" value="MCA9379884.1"/>
    <property type="molecule type" value="Genomic_DNA"/>
</dbReference>
<feature type="coiled-coil region" evidence="1">
    <location>
        <begin position="137"/>
        <end position="164"/>
    </location>
</feature>
<comment type="caution">
    <text evidence="2">The sequence shown here is derived from an EMBL/GenBank/DDBJ whole genome shotgun (WGS) entry which is preliminary data.</text>
</comment>
<dbReference type="InterPro" id="IPR027417">
    <property type="entry name" value="P-loop_NTPase"/>
</dbReference>
<evidence type="ECO:0000313" key="2">
    <source>
        <dbReference type="EMBL" id="MCA9379884.1"/>
    </source>
</evidence>
<reference evidence="2" key="2">
    <citation type="journal article" date="2021" name="Microbiome">
        <title>Successional dynamics and alternative stable states in a saline activated sludge microbial community over 9 years.</title>
        <authorList>
            <person name="Wang Y."/>
            <person name="Ye J."/>
            <person name="Ju F."/>
            <person name="Liu L."/>
            <person name="Boyd J.A."/>
            <person name="Deng Y."/>
            <person name="Parks D.H."/>
            <person name="Jiang X."/>
            <person name="Yin X."/>
            <person name="Woodcroft B.J."/>
            <person name="Tyson G.W."/>
            <person name="Hugenholtz P."/>
            <person name="Polz M.F."/>
            <person name="Zhang T."/>
        </authorList>
    </citation>
    <scope>NUCLEOTIDE SEQUENCE</scope>
    <source>
        <strain evidence="2">HKST-UBA15</strain>
    </source>
</reference>
<sequence length="304" mass="34822">MSNEVPYALVEGLDFTGKTTISKLLSQKSVNDGPIPGQYNHEFMDPTLQSGIQSVSIGELSPAYKEMYFKGLYALDKTSKNLPLNLVIQDRYFPSILYYGNIINGTPLPSQQEMQENFIMPKGILLFERSYDEVLTIAQSRKKLSRLEKAALESRDQYETMKQRYRELMFSLGCECVVVDTTNESIDDTLEECYGALFDSDLLLEDVRVADLQVSWEAKVYPSTAQRYVQDIEAERKVRPLIVHRMINQEDDSSVDLVEDGRHRAYAHHLIKLVSAKAFIRRVPMTADEFNQLSLTRLADFTFK</sequence>
<evidence type="ECO:0000256" key="1">
    <source>
        <dbReference type="SAM" id="Coils"/>
    </source>
</evidence>
<dbReference type="SUPFAM" id="SSF52540">
    <property type="entry name" value="P-loop containing nucleoside triphosphate hydrolases"/>
    <property type="match status" value="1"/>
</dbReference>
<keyword evidence="1" id="KW-0175">Coiled coil</keyword>